<organism evidence="9 10">
    <name type="scientific">Actinoplanes aureus</name>
    <dbReference type="NCBI Taxonomy" id="2792083"/>
    <lineage>
        <taxon>Bacteria</taxon>
        <taxon>Bacillati</taxon>
        <taxon>Actinomycetota</taxon>
        <taxon>Actinomycetes</taxon>
        <taxon>Micromonosporales</taxon>
        <taxon>Micromonosporaceae</taxon>
        <taxon>Actinoplanes</taxon>
    </lineage>
</organism>
<feature type="transmembrane region" description="Helical" evidence="6">
    <location>
        <begin position="204"/>
        <end position="228"/>
    </location>
</feature>
<dbReference type="InterPro" id="IPR024478">
    <property type="entry name" value="HlyB_4HB_MCP"/>
</dbReference>
<evidence type="ECO:0000256" key="4">
    <source>
        <dbReference type="ARBA" id="ARBA00029447"/>
    </source>
</evidence>
<dbReference type="PANTHER" id="PTHR32089:SF112">
    <property type="entry name" value="LYSOZYME-LIKE PROTEIN-RELATED"/>
    <property type="match status" value="1"/>
</dbReference>
<evidence type="ECO:0000256" key="2">
    <source>
        <dbReference type="ARBA" id="ARBA00022989"/>
    </source>
</evidence>
<dbReference type="InterPro" id="IPR004090">
    <property type="entry name" value="Chemotax_Me-accpt_rcpt"/>
</dbReference>
<evidence type="ECO:0000256" key="3">
    <source>
        <dbReference type="ARBA" id="ARBA00023224"/>
    </source>
</evidence>
<dbReference type="CDD" id="cd06225">
    <property type="entry name" value="HAMP"/>
    <property type="match status" value="1"/>
</dbReference>
<dbReference type="PROSITE" id="PS50885">
    <property type="entry name" value="HAMP"/>
    <property type="match status" value="1"/>
</dbReference>
<dbReference type="Pfam" id="PF00672">
    <property type="entry name" value="HAMP"/>
    <property type="match status" value="1"/>
</dbReference>
<evidence type="ECO:0000313" key="10">
    <source>
        <dbReference type="Proteomes" id="UP000598146"/>
    </source>
</evidence>
<accession>A0A931G0L6</accession>
<dbReference type="SMART" id="SM00283">
    <property type="entry name" value="MA"/>
    <property type="match status" value="1"/>
</dbReference>
<evidence type="ECO:0000256" key="6">
    <source>
        <dbReference type="SAM" id="Phobius"/>
    </source>
</evidence>
<evidence type="ECO:0000256" key="5">
    <source>
        <dbReference type="PROSITE-ProRule" id="PRU00284"/>
    </source>
</evidence>
<dbReference type="GO" id="GO:0006935">
    <property type="term" value="P:chemotaxis"/>
    <property type="evidence" value="ECO:0007669"/>
    <property type="project" value="InterPro"/>
</dbReference>
<dbReference type="Pfam" id="PF00015">
    <property type="entry name" value="MCPsignal"/>
    <property type="match status" value="1"/>
</dbReference>
<keyword evidence="3 5" id="KW-0807">Transducer</keyword>
<comment type="caution">
    <text evidence="9">The sequence shown here is derived from an EMBL/GenBank/DDBJ whole genome shotgun (WGS) entry which is preliminary data.</text>
</comment>
<comment type="similarity">
    <text evidence="4">Belongs to the methyl-accepting chemotaxis (MCP) protein family.</text>
</comment>
<protein>
    <submittedName>
        <fullName evidence="9">Methyl-accepting chemotaxis protein</fullName>
    </submittedName>
</protein>
<dbReference type="InterPro" id="IPR003660">
    <property type="entry name" value="HAMP_dom"/>
</dbReference>
<dbReference type="Pfam" id="PF12729">
    <property type="entry name" value="4HB_MCP_1"/>
    <property type="match status" value="1"/>
</dbReference>
<name>A0A931G0L6_9ACTN</name>
<dbReference type="GO" id="GO:0004888">
    <property type="term" value="F:transmembrane signaling receptor activity"/>
    <property type="evidence" value="ECO:0007669"/>
    <property type="project" value="InterPro"/>
</dbReference>
<dbReference type="InterPro" id="IPR004089">
    <property type="entry name" value="MCPsignal_dom"/>
</dbReference>
<dbReference type="PANTHER" id="PTHR32089">
    <property type="entry name" value="METHYL-ACCEPTING CHEMOTAXIS PROTEIN MCPB"/>
    <property type="match status" value="1"/>
</dbReference>
<dbReference type="EMBL" id="JADQTO010000018">
    <property type="protein sequence ID" value="MBG0566025.1"/>
    <property type="molecule type" value="Genomic_DNA"/>
</dbReference>
<dbReference type="SMART" id="SM00304">
    <property type="entry name" value="HAMP"/>
    <property type="match status" value="1"/>
</dbReference>
<keyword evidence="10" id="KW-1185">Reference proteome</keyword>
<feature type="transmembrane region" description="Helical" evidence="6">
    <location>
        <begin position="25"/>
        <end position="44"/>
    </location>
</feature>
<evidence type="ECO:0000313" key="9">
    <source>
        <dbReference type="EMBL" id="MBG0566025.1"/>
    </source>
</evidence>
<proteinExistence type="inferred from homology"/>
<evidence type="ECO:0000259" key="7">
    <source>
        <dbReference type="PROSITE" id="PS50111"/>
    </source>
</evidence>
<keyword evidence="6" id="KW-0472">Membrane</keyword>
<keyword evidence="1 6" id="KW-0812">Transmembrane</keyword>
<dbReference type="Proteomes" id="UP000598146">
    <property type="component" value="Unassembled WGS sequence"/>
</dbReference>
<evidence type="ECO:0000259" key="8">
    <source>
        <dbReference type="PROSITE" id="PS50885"/>
    </source>
</evidence>
<sequence length="540" mass="55923">MPRRRAGRGVTVVRWFTDLSVRVKTYLAVLVALITAVVVGLVGLTRLSDAADANEYLYSQNLVPVADLSEVRGMVNLSWAATLDMAVSRNAAGKAAARDAMAAADENLEAAFARYTATDMTGREQEVAKFEENWAALKKLRDETMVPMAERNDIAGFAAARDDQAQSLRQAAVDALKGLVAIELDVAAEQRTQTAEAYRTARTIVIVALLIGVLLAGAVAFVVIRGIMGTITAVRQVTQALAGGDLTVTADVPSRDELGRMAAELNTGTDAVRDSVNRMAEVAVTLAGSAQELSATSNELQAGANDTSDKATTASLASETTNASVHTIAAGAEEMSASIAEIANNAAQAAQVANRAVTVAQATTAQVAELGAASAEIGAVVQLITSIAEQTNLLALNATIEAARAGELGKGFAVVAGEVKELAQQTARATEEITNRIATIQASSESASTAIGQITGVINQIGDYTTTIASAVEEQTATTAEMSRTVSEAAASSTDVAQSVSEVAQVATTTAAGARTTQEAADDLSRLAAELTTLVDHFRH</sequence>
<feature type="domain" description="HAMP" evidence="8">
    <location>
        <begin position="225"/>
        <end position="277"/>
    </location>
</feature>
<dbReference type="PRINTS" id="PR00260">
    <property type="entry name" value="CHEMTRNSDUCR"/>
</dbReference>
<dbReference type="PROSITE" id="PS50111">
    <property type="entry name" value="CHEMOTAXIS_TRANSDUC_2"/>
    <property type="match status" value="1"/>
</dbReference>
<feature type="domain" description="Methyl-accepting transducer" evidence="7">
    <location>
        <begin position="289"/>
        <end position="511"/>
    </location>
</feature>
<dbReference type="AlphaFoldDB" id="A0A931G0L6"/>
<reference evidence="9" key="1">
    <citation type="submission" date="2020-11" db="EMBL/GenBank/DDBJ databases">
        <title>Isolation and identification of active actinomycetes.</title>
        <authorList>
            <person name="Sun X."/>
        </authorList>
    </citation>
    <scope>NUCLEOTIDE SEQUENCE</scope>
    <source>
        <strain evidence="9">NEAU-A11</strain>
    </source>
</reference>
<dbReference type="SUPFAM" id="SSF58104">
    <property type="entry name" value="Methyl-accepting chemotaxis protein (MCP) signaling domain"/>
    <property type="match status" value="1"/>
</dbReference>
<dbReference type="Gene3D" id="1.10.287.950">
    <property type="entry name" value="Methyl-accepting chemotaxis protein"/>
    <property type="match status" value="1"/>
</dbReference>
<dbReference type="GO" id="GO:0016020">
    <property type="term" value="C:membrane"/>
    <property type="evidence" value="ECO:0007669"/>
    <property type="project" value="InterPro"/>
</dbReference>
<keyword evidence="2 6" id="KW-1133">Transmembrane helix</keyword>
<gene>
    <name evidence="9" type="ORF">I4J89_31725</name>
</gene>
<evidence type="ECO:0000256" key="1">
    <source>
        <dbReference type="ARBA" id="ARBA00022692"/>
    </source>
</evidence>
<dbReference type="GO" id="GO:0007165">
    <property type="term" value="P:signal transduction"/>
    <property type="evidence" value="ECO:0007669"/>
    <property type="project" value="UniProtKB-KW"/>
</dbReference>